<reference evidence="3" key="1">
    <citation type="submission" date="2017-04" db="EMBL/GenBank/DDBJ databases">
        <title>Function of individual gut microbiota members based on whole genome sequencing of pure cultures obtained from chicken caecum.</title>
        <authorList>
            <person name="Medvecky M."/>
            <person name="Cejkova D."/>
            <person name="Polansky O."/>
            <person name="Karasova D."/>
            <person name="Kubasova T."/>
            <person name="Cizek A."/>
            <person name="Rychlik I."/>
        </authorList>
    </citation>
    <scope>NUCLEOTIDE SEQUENCE [LARGE SCALE GENOMIC DNA]</scope>
    <source>
        <strain evidence="3">An43</strain>
    </source>
</reference>
<gene>
    <name evidence="2" type="ORF">B5F97_05400</name>
</gene>
<dbReference type="AlphaFoldDB" id="A0A1Y3YWI0"/>
<proteinExistence type="predicted"/>
<evidence type="ECO:0000313" key="3">
    <source>
        <dbReference type="Proteomes" id="UP000195386"/>
    </source>
</evidence>
<dbReference type="InterPro" id="IPR041662">
    <property type="entry name" value="SusD-like_2"/>
</dbReference>
<accession>A0A1Y3YWI0</accession>
<dbReference type="Proteomes" id="UP000195386">
    <property type="component" value="Unassembled WGS sequence"/>
</dbReference>
<dbReference type="SUPFAM" id="SSF48452">
    <property type="entry name" value="TPR-like"/>
    <property type="match status" value="1"/>
</dbReference>
<evidence type="ECO:0000313" key="2">
    <source>
        <dbReference type="EMBL" id="OUO02213.1"/>
    </source>
</evidence>
<organism evidence="2 3">
    <name type="scientific">Bacteroides clarus</name>
    <dbReference type="NCBI Taxonomy" id="626929"/>
    <lineage>
        <taxon>Bacteria</taxon>
        <taxon>Pseudomonadati</taxon>
        <taxon>Bacteroidota</taxon>
        <taxon>Bacteroidia</taxon>
        <taxon>Bacteroidales</taxon>
        <taxon>Bacteroidaceae</taxon>
        <taxon>Bacteroides</taxon>
    </lineage>
</organism>
<dbReference type="EMBL" id="NFII01000003">
    <property type="protein sequence ID" value="OUO02213.1"/>
    <property type="molecule type" value="Genomic_DNA"/>
</dbReference>
<dbReference type="Gene3D" id="1.25.40.390">
    <property type="match status" value="1"/>
</dbReference>
<feature type="chain" id="PRO_5011966192" evidence="1">
    <location>
        <begin position="20"/>
        <end position="493"/>
    </location>
</feature>
<name>A0A1Y3YWI0_9BACE</name>
<protein>
    <submittedName>
        <fullName evidence="2">SusD/RagB family nutrient-binding outer membrane lipoprotein</fullName>
    </submittedName>
</protein>
<dbReference type="Pfam" id="PF12771">
    <property type="entry name" value="SusD-like_2"/>
    <property type="match status" value="1"/>
</dbReference>
<sequence length="493" mass="54862">MKMKKILLTISIAAFMFTGCDLDINDNPNYPQDDQVTSDLIFPAIQGSIAATVGGEIYNYAGFFSQYFEQMPEANQYNQLATYTFTESSQEMDYSYRIIYAGALEDAQQVLNKSKNPSDRFATTVLRAYIFQILVDNMGACPYTEALQGNANATPKWDDGESVYKGVLAELDAAEQELDNSKMESPDLVCDQDMDQWIGFANALRLRMYLRFIDANIDVATYTEKVKALVQTGNFFAGDIKFDAFGEDENYRNPWYTTSTSNTGNHCAAYPLVSYLKSTNDPRIAYGMSQATGAKDYVGAIPGSHDVAKNKNADVSAIKVAIAKTKPVYFFTQSELQFLIAEVNLRFLNNDAAAKTAYEAAITADFAARDMVGQENVMFGIGGAVAWSNAASNAAKLELIYMQKWVALFYMDHIEAWSEIRRTDCPKLSSHTAEEISKNSLIYTPGELITPWISGLESGGLIKRMFYPLSARQYNVNTPEAVPASTPIWWDVK</sequence>
<evidence type="ECO:0000256" key="1">
    <source>
        <dbReference type="SAM" id="SignalP"/>
    </source>
</evidence>
<feature type="signal peptide" evidence="1">
    <location>
        <begin position="1"/>
        <end position="19"/>
    </location>
</feature>
<dbReference type="InterPro" id="IPR011990">
    <property type="entry name" value="TPR-like_helical_dom_sf"/>
</dbReference>
<keyword evidence="1" id="KW-0732">Signal</keyword>
<keyword evidence="2" id="KW-0449">Lipoprotein</keyword>
<dbReference type="PROSITE" id="PS51257">
    <property type="entry name" value="PROKAR_LIPOPROTEIN"/>
    <property type="match status" value="1"/>
</dbReference>
<comment type="caution">
    <text evidence="2">The sequence shown here is derived from an EMBL/GenBank/DDBJ whole genome shotgun (WGS) entry which is preliminary data.</text>
</comment>